<name>A0A4D6NRS5_VIGUN</name>
<sequence length="285" mass="31433">MQQKPASKTRRACGVIINGGGTNGKATQRGGADIKVGGARSKSGADLIFERKGTRTLILFQSPFSSLHHRRRPSLEPPTTRLRPWDARPAVLECRRRQRPPSTELPALVIVSTSLLPFFSNVRETGSLLLPGATDATPAATTMSAAAAATEALHPRCQLPLLREDSFPVELRAFIRCQPVAIVSRRTTSPPPSWETPAPLARTGGASTPLICEVEQRPTLLSSLFRYFDWMLGYWILRRECLVYCARLVEYEGDYGRMIMVRSYSDARGVDENEYGMGLCPSISD</sequence>
<reference evidence="1 2" key="1">
    <citation type="submission" date="2019-04" db="EMBL/GenBank/DDBJ databases">
        <title>An improved genome assembly and genetic linkage map for asparagus bean, Vigna unguiculata ssp. sesquipedialis.</title>
        <authorList>
            <person name="Xia Q."/>
            <person name="Zhang R."/>
            <person name="Dong Y."/>
        </authorList>
    </citation>
    <scope>NUCLEOTIDE SEQUENCE [LARGE SCALE GENOMIC DNA]</scope>
    <source>
        <tissue evidence="1">Leaf</tissue>
    </source>
</reference>
<dbReference type="EMBL" id="CP039355">
    <property type="protein sequence ID" value="QCE14975.1"/>
    <property type="molecule type" value="Genomic_DNA"/>
</dbReference>
<dbReference type="AlphaFoldDB" id="A0A4D6NRS5"/>
<keyword evidence="2" id="KW-1185">Reference proteome</keyword>
<evidence type="ECO:0000313" key="1">
    <source>
        <dbReference type="EMBL" id="QCE14975.1"/>
    </source>
</evidence>
<gene>
    <name evidence="1" type="ORF">DEO72_LG11g1983</name>
</gene>
<proteinExistence type="predicted"/>
<protein>
    <submittedName>
        <fullName evidence="1">Uncharacterized protein</fullName>
    </submittedName>
</protein>
<accession>A0A4D6NRS5</accession>
<organism evidence="1 2">
    <name type="scientific">Vigna unguiculata</name>
    <name type="common">Cowpea</name>
    <dbReference type="NCBI Taxonomy" id="3917"/>
    <lineage>
        <taxon>Eukaryota</taxon>
        <taxon>Viridiplantae</taxon>
        <taxon>Streptophyta</taxon>
        <taxon>Embryophyta</taxon>
        <taxon>Tracheophyta</taxon>
        <taxon>Spermatophyta</taxon>
        <taxon>Magnoliopsida</taxon>
        <taxon>eudicotyledons</taxon>
        <taxon>Gunneridae</taxon>
        <taxon>Pentapetalae</taxon>
        <taxon>rosids</taxon>
        <taxon>fabids</taxon>
        <taxon>Fabales</taxon>
        <taxon>Fabaceae</taxon>
        <taxon>Papilionoideae</taxon>
        <taxon>50 kb inversion clade</taxon>
        <taxon>NPAAA clade</taxon>
        <taxon>indigoferoid/millettioid clade</taxon>
        <taxon>Phaseoleae</taxon>
        <taxon>Vigna</taxon>
    </lineage>
</organism>
<evidence type="ECO:0000313" key="2">
    <source>
        <dbReference type="Proteomes" id="UP000501690"/>
    </source>
</evidence>
<dbReference type="Proteomes" id="UP000501690">
    <property type="component" value="Linkage Group LG11"/>
</dbReference>